<dbReference type="GO" id="GO:0008965">
    <property type="term" value="F:phosphoenolpyruvate-protein phosphotransferase activity"/>
    <property type="evidence" value="ECO:0007669"/>
    <property type="project" value="UniProtKB-EC"/>
</dbReference>
<sequence length="754" mass="83757">MRDLSGPRVLLKRLRELMAEPLEPQERLDRIVRQIAQNMVAEVCSVYVLRSDGVLELYATEGLNKDAVHLAQLQMGQGLVGTIAASARPLNLSDAQSHPAFTYLPETGEEVYHSFLGVPILRTGRSLGVLVVQNKASRTYRDDEVEALETTAMVLAEMVATGELKKITRPGLELDLSRPVTIEGSGFNEGVGLGYVVLHEPRIVVTNLLNDDTDKELLRLGEALGSLRISIDDMLSRRDVSMEGEHRAVLEAYRMFAHDRGWVRKLEEAIRNGLTAEAAVERVQSETKARMMRLTDPYLRERMHDFDDLANRLLRQLTGYGARVSDKDFPVDAVVVARAMGAAELLDYPRENVRGLVLEDGAVTSHVVIVARAMGIPVVGQAAGAVALAENGDAMIIDGDDAKVHLRPMADLQRAYEEKVRLRARRQEQFRALRGVEPITRDGSRIRLQMNAGLMVDLPQLDESGAEGIGLFRTELQFMIASTMPRMEEQEAFYRNVLKQAAGKPVTFRTLDIGGDKVVPYFRAAEEENPALGWRAIRLSLDRPGLLRTQLRAMLRASAGQELRIMLPMVTEVFELKAVRELLQKEIQRQSKVGEQLPRKLQFGAMLEVPALLYQLDELMSEVDFVSVGSNDLFQFTMAVDRGNSRVSDRFDVLSRPFLRMLRDIVRAGERNTTSVTLCGEMASKPLSALALLAIGFRSLSMSPTAVGPVKAMLLSTDLARLSPELNALLDDTKGTRTPRELLKAFAAENDIPL</sequence>
<dbReference type="InterPro" id="IPR029016">
    <property type="entry name" value="GAF-like_dom_sf"/>
</dbReference>
<dbReference type="Gene3D" id="3.20.20.60">
    <property type="entry name" value="Phosphoenolpyruvate-binding domains"/>
    <property type="match status" value="1"/>
</dbReference>
<dbReference type="InterPro" id="IPR008279">
    <property type="entry name" value="PEP-util_enz_mobile_dom"/>
</dbReference>
<dbReference type="PRINTS" id="PR01736">
    <property type="entry name" value="PHPHTRNFRASE"/>
</dbReference>
<dbReference type="InterPro" id="IPR000121">
    <property type="entry name" value="PEP_util_C"/>
</dbReference>
<keyword evidence="8" id="KW-0762">Sugar transport</keyword>
<keyword evidence="9 15" id="KW-0808">Transferase</keyword>
<keyword evidence="7" id="KW-0963">Cytoplasm</keyword>
<keyword evidence="12" id="KW-0418">Kinase</keyword>
<dbReference type="Pfam" id="PF05524">
    <property type="entry name" value="PEP-utilisers_N"/>
    <property type="match status" value="1"/>
</dbReference>
<dbReference type="Pfam" id="PF01590">
    <property type="entry name" value="GAF"/>
    <property type="match status" value="1"/>
</dbReference>
<evidence type="ECO:0000256" key="1">
    <source>
        <dbReference type="ARBA" id="ARBA00000683"/>
    </source>
</evidence>
<dbReference type="InterPro" id="IPR023151">
    <property type="entry name" value="PEP_util_CS"/>
</dbReference>
<dbReference type="PROSITE" id="PS00742">
    <property type="entry name" value="PEP_ENZYMES_2"/>
    <property type="match status" value="1"/>
</dbReference>
<evidence type="ECO:0000313" key="16">
    <source>
        <dbReference type="Proteomes" id="UP001139089"/>
    </source>
</evidence>
<evidence type="ECO:0000256" key="12">
    <source>
        <dbReference type="ARBA" id="ARBA00022777"/>
    </source>
</evidence>
<evidence type="ECO:0000256" key="10">
    <source>
        <dbReference type="ARBA" id="ARBA00022683"/>
    </source>
</evidence>
<evidence type="ECO:0000256" key="6">
    <source>
        <dbReference type="ARBA" id="ARBA00022448"/>
    </source>
</evidence>
<dbReference type="Pfam" id="PF00391">
    <property type="entry name" value="PEP-utilizers"/>
    <property type="match status" value="1"/>
</dbReference>
<dbReference type="NCBIfam" id="TIGR01417">
    <property type="entry name" value="PTS_I_fam"/>
    <property type="match status" value="1"/>
</dbReference>
<dbReference type="InterPro" id="IPR036618">
    <property type="entry name" value="PtsI_HPr-bd_sf"/>
</dbReference>
<dbReference type="InterPro" id="IPR036637">
    <property type="entry name" value="Phosphohistidine_dom_sf"/>
</dbReference>
<gene>
    <name evidence="15" type="primary">ptsP</name>
    <name evidence="15" type="ORF">LRX75_16765</name>
</gene>
<keyword evidence="13" id="KW-0460">Magnesium</keyword>
<dbReference type="Gene3D" id="3.30.450.40">
    <property type="match status" value="1"/>
</dbReference>
<keyword evidence="6" id="KW-0813">Transport</keyword>
<dbReference type="EC" id="2.7.3.9" evidence="5"/>
<dbReference type="GO" id="GO:0005737">
    <property type="term" value="C:cytoplasm"/>
    <property type="evidence" value="ECO:0007669"/>
    <property type="project" value="UniProtKB-SubCell"/>
</dbReference>
<evidence type="ECO:0000313" key="15">
    <source>
        <dbReference type="EMBL" id="MCD7110687.1"/>
    </source>
</evidence>
<dbReference type="AlphaFoldDB" id="A0A9X1NT56"/>
<dbReference type="InterPro" id="IPR003018">
    <property type="entry name" value="GAF"/>
</dbReference>
<dbReference type="GO" id="GO:0016301">
    <property type="term" value="F:kinase activity"/>
    <property type="evidence" value="ECO:0007669"/>
    <property type="project" value="UniProtKB-KW"/>
</dbReference>
<comment type="caution">
    <text evidence="15">The sequence shown here is derived from an EMBL/GenBank/DDBJ whole genome shotgun (WGS) entry which is preliminary data.</text>
</comment>
<dbReference type="RefSeq" id="WP_231815830.1">
    <property type="nucleotide sequence ID" value="NZ_JAJOZR010000010.1"/>
</dbReference>
<comment type="subcellular location">
    <subcellularLocation>
        <location evidence="3">Cytoplasm</location>
    </subcellularLocation>
</comment>
<evidence type="ECO:0000256" key="7">
    <source>
        <dbReference type="ARBA" id="ARBA00022490"/>
    </source>
</evidence>
<evidence type="ECO:0000256" key="8">
    <source>
        <dbReference type="ARBA" id="ARBA00022597"/>
    </source>
</evidence>
<dbReference type="PANTHER" id="PTHR46244">
    <property type="entry name" value="PHOSPHOENOLPYRUVATE-PROTEIN PHOSPHOTRANSFERASE"/>
    <property type="match status" value="1"/>
</dbReference>
<dbReference type="InterPro" id="IPR040442">
    <property type="entry name" value="Pyrv_kinase-like_dom_sf"/>
</dbReference>
<dbReference type="InterPro" id="IPR050499">
    <property type="entry name" value="PEP-utilizing_PTS_enzyme"/>
</dbReference>
<dbReference type="SUPFAM" id="SSF52009">
    <property type="entry name" value="Phosphohistidine domain"/>
    <property type="match status" value="1"/>
</dbReference>
<feature type="domain" description="GAF" evidence="14">
    <location>
        <begin position="23"/>
        <end position="169"/>
    </location>
</feature>
<dbReference type="SUPFAM" id="SSF51621">
    <property type="entry name" value="Phosphoenolpyruvate/pyruvate domain"/>
    <property type="match status" value="1"/>
</dbReference>
<organism evidence="15 16">
    <name type="scientific">Rhizobium quercicola</name>
    <dbReference type="NCBI Taxonomy" id="2901226"/>
    <lineage>
        <taxon>Bacteria</taxon>
        <taxon>Pseudomonadati</taxon>
        <taxon>Pseudomonadota</taxon>
        <taxon>Alphaproteobacteria</taxon>
        <taxon>Hyphomicrobiales</taxon>
        <taxon>Rhizobiaceae</taxon>
        <taxon>Rhizobium/Agrobacterium group</taxon>
        <taxon>Rhizobium</taxon>
    </lineage>
</organism>
<dbReference type="SUPFAM" id="SSF55781">
    <property type="entry name" value="GAF domain-like"/>
    <property type="match status" value="1"/>
</dbReference>
<dbReference type="Proteomes" id="UP001139089">
    <property type="component" value="Unassembled WGS sequence"/>
</dbReference>
<evidence type="ECO:0000259" key="14">
    <source>
        <dbReference type="SMART" id="SM00065"/>
    </source>
</evidence>
<dbReference type="InterPro" id="IPR006318">
    <property type="entry name" value="PTS_EI-like"/>
</dbReference>
<dbReference type="SUPFAM" id="SSF47831">
    <property type="entry name" value="Enzyme I of the PEP:sugar phosphotransferase system HPr-binding (sub)domain"/>
    <property type="match status" value="1"/>
</dbReference>
<keyword evidence="11" id="KW-0479">Metal-binding</keyword>
<comment type="cofactor">
    <cofactor evidence="2">
        <name>Mg(2+)</name>
        <dbReference type="ChEBI" id="CHEBI:18420"/>
    </cofactor>
</comment>
<proteinExistence type="inferred from homology"/>
<evidence type="ECO:0000256" key="2">
    <source>
        <dbReference type="ARBA" id="ARBA00001946"/>
    </source>
</evidence>
<evidence type="ECO:0000256" key="13">
    <source>
        <dbReference type="ARBA" id="ARBA00022842"/>
    </source>
</evidence>
<dbReference type="PANTHER" id="PTHR46244:SF6">
    <property type="entry name" value="PHOSPHOENOLPYRUVATE-PROTEIN PHOSPHOTRANSFERASE"/>
    <property type="match status" value="1"/>
</dbReference>
<comment type="catalytic activity">
    <reaction evidence="1">
        <text>L-histidyl-[protein] + phosphoenolpyruvate = N(pros)-phospho-L-histidyl-[protein] + pyruvate</text>
        <dbReference type="Rhea" id="RHEA:23880"/>
        <dbReference type="Rhea" id="RHEA-COMP:9745"/>
        <dbReference type="Rhea" id="RHEA-COMP:9746"/>
        <dbReference type="ChEBI" id="CHEBI:15361"/>
        <dbReference type="ChEBI" id="CHEBI:29979"/>
        <dbReference type="ChEBI" id="CHEBI:58702"/>
        <dbReference type="ChEBI" id="CHEBI:64837"/>
        <dbReference type="EC" id="2.7.3.9"/>
    </reaction>
</comment>
<dbReference type="InterPro" id="IPR008731">
    <property type="entry name" value="PTS_EIN"/>
</dbReference>
<dbReference type="InterPro" id="IPR015813">
    <property type="entry name" value="Pyrv/PenolPyrv_kinase-like_dom"/>
</dbReference>
<dbReference type="EMBL" id="JAJOZR010000010">
    <property type="protein sequence ID" value="MCD7110687.1"/>
    <property type="molecule type" value="Genomic_DNA"/>
</dbReference>
<evidence type="ECO:0000256" key="4">
    <source>
        <dbReference type="ARBA" id="ARBA00007837"/>
    </source>
</evidence>
<dbReference type="GO" id="GO:0009401">
    <property type="term" value="P:phosphoenolpyruvate-dependent sugar phosphotransferase system"/>
    <property type="evidence" value="ECO:0007669"/>
    <property type="project" value="UniProtKB-KW"/>
</dbReference>
<evidence type="ECO:0000256" key="11">
    <source>
        <dbReference type="ARBA" id="ARBA00022723"/>
    </source>
</evidence>
<dbReference type="SMART" id="SM00065">
    <property type="entry name" value="GAF"/>
    <property type="match status" value="1"/>
</dbReference>
<comment type="similarity">
    <text evidence="4">Belongs to the PEP-utilizing enzyme family.</text>
</comment>
<evidence type="ECO:0000256" key="9">
    <source>
        <dbReference type="ARBA" id="ARBA00022679"/>
    </source>
</evidence>
<evidence type="ECO:0000256" key="5">
    <source>
        <dbReference type="ARBA" id="ARBA00012232"/>
    </source>
</evidence>
<keyword evidence="10" id="KW-0598">Phosphotransferase system</keyword>
<dbReference type="GO" id="GO:0046872">
    <property type="term" value="F:metal ion binding"/>
    <property type="evidence" value="ECO:0007669"/>
    <property type="project" value="UniProtKB-KW"/>
</dbReference>
<evidence type="ECO:0000256" key="3">
    <source>
        <dbReference type="ARBA" id="ARBA00004496"/>
    </source>
</evidence>
<reference evidence="15" key="1">
    <citation type="submission" date="2021-12" db="EMBL/GenBank/DDBJ databases">
        <authorList>
            <person name="Li Y."/>
        </authorList>
    </citation>
    <scope>NUCLEOTIDE SEQUENCE</scope>
    <source>
        <strain evidence="15">DKSPLA3</strain>
    </source>
</reference>
<keyword evidence="16" id="KW-1185">Reference proteome</keyword>
<protein>
    <recommendedName>
        <fullName evidence="5">phosphoenolpyruvate--protein phosphotransferase</fullName>
        <ecNumber evidence="5">2.7.3.9</ecNumber>
    </recommendedName>
</protein>
<dbReference type="Pfam" id="PF02896">
    <property type="entry name" value="PEP-utilizers_C"/>
    <property type="match status" value="1"/>
</dbReference>
<accession>A0A9X1NT56</accession>
<name>A0A9X1NT56_9HYPH</name>
<dbReference type="Gene3D" id="3.50.30.10">
    <property type="entry name" value="Phosphohistidine domain"/>
    <property type="match status" value="1"/>
</dbReference>
<dbReference type="Gene3D" id="1.10.274.10">
    <property type="entry name" value="PtsI, HPr-binding domain"/>
    <property type="match status" value="1"/>
</dbReference>